<dbReference type="InterPro" id="IPR029020">
    <property type="entry name" value="Ammonium/urea_transptr"/>
</dbReference>
<proteinExistence type="predicted"/>
<evidence type="ECO:0000313" key="7">
    <source>
        <dbReference type="Proteomes" id="UP000029227"/>
    </source>
</evidence>
<gene>
    <name evidence="6" type="ORF">JCM19237_2617</name>
</gene>
<accession>A0A090QUH1</accession>
<evidence type="ECO:0000259" key="5">
    <source>
        <dbReference type="Pfam" id="PF00909"/>
    </source>
</evidence>
<dbReference type="AlphaFoldDB" id="A0A090QUH1"/>
<evidence type="ECO:0000256" key="4">
    <source>
        <dbReference type="ARBA" id="ARBA00023136"/>
    </source>
</evidence>
<reference evidence="6 7" key="1">
    <citation type="journal article" date="2014" name="Genome Announc.">
        <title>Draft Genome Sequences of Two Vibrionaceae Species, Vibrio ponticus C121 and Photobacterium aphoticum C119, Isolated as Coral Reef Microbiota.</title>
        <authorList>
            <person name="Al-saari N."/>
            <person name="Meirelles P.M."/>
            <person name="Mino S."/>
            <person name="Suda W."/>
            <person name="Oshima K."/>
            <person name="Hattori M."/>
            <person name="Ohkuma M."/>
            <person name="Thompson F.L."/>
            <person name="Gomez-Gil B."/>
            <person name="Sawabe T."/>
            <person name="Sawabe T."/>
        </authorList>
    </citation>
    <scope>NUCLEOTIDE SEQUENCE [LARGE SCALE GENOMIC DNA]</scope>
    <source>
        <strain evidence="6 7">JCM 19237</strain>
    </source>
</reference>
<dbReference type="EMBL" id="BBMN01000011">
    <property type="protein sequence ID" value="GAL06526.1"/>
    <property type="molecule type" value="Genomic_DNA"/>
</dbReference>
<comment type="subcellular location">
    <subcellularLocation>
        <location evidence="1">Membrane</location>
        <topology evidence="1">Multi-pass membrane protein</topology>
    </subcellularLocation>
</comment>
<dbReference type="Proteomes" id="UP000029227">
    <property type="component" value="Unassembled WGS sequence"/>
</dbReference>
<dbReference type="GO" id="GO:0016020">
    <property type="term" value="C:membrane"/>
    <property type="evidence" value="ECO:0007669"/>
    <property type="project" value="UniProtKB-SubCell"/>
</dbReference>
<organism evidence="6 7">
    <name type="scientific">Photobacterium aphoticum</name>
    <dbReference type="NCBI Taxonomy" id="754436"/>
    <lineage>
        <taxon>Bacteria</taxon>
        <taxon>Pseudomonadati</taxon>
        <taxon>Pseudomonadota</taxon>
        <taxon>Gammaproteobacteria</taxon>
        <taxon>Vibrionales</taxon>
        <taxon>Vibrionaceae</taxon>
        <taxon>Photobacterium</taxon>
    </lineage>
</organism>
<dbReference type="Pfam" id="PF00909">
    <property type="entry name" value="Ammonium_transp"/>
    <property type="match status" value="1"/>
</dbReference>
<comment type="caution">
    <text evidence="6">The sequence shown here is derived from an EMBL/GenBank/DDBJ whole genome shotgun (WGS) entry which is preliminary data.</text>
</comment>
<keyword evidence="2" id="KW-0812">Transmembrane</keyword>
<evidence type="ECO:0000256" key="2">
    <source>
        <dbReference type="ARBA" id="ARBA00022692"/>
    </source>
</evidence>
<name>A0A090QUH1_9GAMM</name>
<dbReference type="InterPro" id="IPR024041">
    <property type="entry name" value="NH4_transpt_AmtB-like_dom"/>
</dbReference>
<feature type="domain" description="Ammonium transporter AmtB-like" evidence="5">
    <location>
        <begin position="1"/>
        <end position="44"/>
    </location>
</feature>
<evidence type="ECO:0000313" key="6">
    <source>
        <dbReference type="EMBL" id="GAL06526.1"/>
    </source>
</evidence>
<dbReference type="Gene3D" id="1.10.3430.10">
    <property type="entry name" value="Ammonium transporter AmtB like domains"/>
    <property type="match status" value="1"/>
</dbReference>
<keyword evidence="4" id="KW-0472">Membrane</keyword>
<keyword evidence="3" id="KW-1133">Transmembrane helix</keyword>
<evidence type="ECO:0000256" key="3">
    <source>
        <dbReference type="ARBA" id="ARBA00022989"/>
    </source>
</evidence>
<dbReference type="eggNOG" id="COG0004">
    <property type="taxonomic scope" value="Bacteria"/>
</dbReference>
<protein>
    <submittedName>
        <fullName evidence="6">Ammonium transporter</fullName>
    </submittedName>
</protein>
<dbReference type="STRING" id="754436.JCM19237_2617"/>
<sequence length="51" mass="5693">MIFAWVFGASLAVWAVLKYTIGIRVTEEEELAGMDLHDCGIDAYPEFVSVK</sequence>
<dbReference type="GO" id="GO:0008519">
    <property type="term" value="F:ammonium channel activity"/>
    <property type="evidence" value="ECO:0007669"/>
    <property type="project" value="InterPro"/>
</dbReference>
<evidence type="ECO:0000256" key="1">
    <source>
        <dbReference type="ARBA" id="ARBA00004141"/>
    </source>
</evidence>